<reference evidence="12" key="1">
    <citation type="submission" date="2017-02" db="UniProtKB">
        <authorList>
            <consortium name="WormBaseParasite"/>
        </authorList>
    </citation>
    <scope>IDENTIFICATION</scope>
</reference>
<dbReference type="SUPFAM" id="SSF52540">
    <property type="entry name" value="P-loop containing nucleoside triphosphate hydrolases"/>
    <property type="match status" value="1"/>
</dbReference>
<evidence type="ECO:0000256" key="8">
    <source>
        <dbReference type="ARBA" id="ARBA00048909"/>
    </source>
</evidence>
<dbReference type="UniPathway" id="UPA00574">
    <property type="reaction ID" value="UER00637"/>
</dbReference>
<comment type="pathway">
    <text evidence="1">Pyrimidine metabolism; UMP biosynthesis via salvage pathway; UMP from uridine: step 1/1.</text>
</comment>
<dbReference type="EC" id="2.7.1.48" evidence="3"/>
<organism evidence="12">
    <name type="scientific">Taenia asiatica</name>
    <name type="common">Asian tapeworm</name>
    <dbReference type="NCBI Taxonomy" id="60517"/>
    <lineage>
        <taxon>Eukaryota</taxon>
        <taxon>Metazoa</taxon>
        <taxon>Spiralia</taxon>
        <taxon>Lophotrochozoa</taxon>
        <taxon>Platyhelminthes</taxon>
        <taxon>Cestoda</taxon>
        <taxon>Eucestoda</taxon>
        <taxon>Cyclophyllidea</taxon>
        <taxon>Taeniidae</taxon>
        <taxon>Taenia</taxon>
    </lineage>
</organism>
<proteinExistence type="inferred from homology"/>
<dbReference type="InterPro" id="IPR006083">
    <property type="entry name" value="PRK/URK"/>
</dbReference>
<evidence type="ECO:0000256" key="4">
    <source>
        <dbReference type="ARBA" id="ARBA00022679"/>
    </source>
</evidence>
<dbReference type="EMBL" id="UYRS01018537">
    <property type="protein sequence ID" value="VDK37337.1"/>
    <property type="molecule type" value="Genomic_DNA"/>
</dbReference>
<gene>
    <name evidence="10" type="ORF">TASK_LOCUS6793</name>
</gene>
<dbReference type="GO" id="GO:0004849">
    <property type="term" value="F:uridine kinase activity"/>
    <property type="evidence" value="ECO:0007669"/>
    <property type="project" value="UniProtKB-EC"/>
</dbReference>
<dbReference type="InterPro" id="IPR027417">
    <property type="entry name" value="P-loop_NTPase"/>
</dbReference>
<protein>
    <recommendedName>
        <fullName evidence="3">uridine/cytidine kinase</fullName>
        <ecNumber evidence="3">2.7.1.48</ecNumber>
    </recommendedName>
</protein>
<keyword evidence="11" id="KW-1185">Reference proteome</keyword>
<dbReference type="PRINTS" id="PR00988">
    <property type="entry name" value="URIDINKINASE"/>
</dbReference>
<evidence type="ECO:0000259" key="9">
    <source>
        <dbReference type="Pfam" id="PF00485"/>
    </source>
</evidence>
<dbReference type="AlphaFoldDB" id="A0A0R3W8S8"/>
<evidence type="ECO:0000256" key="6">
    <source>
        <dbReference type="ARBA" id="ARBA00022777"/>
    </source>
</evidence>
<accession>A0A0R3W8S8</accession>
<dbReference type="STRING" id="60517.A0A0R3W8S8"/>
<keyword evidence="5" id="KW-0547">Nucleotide-binding</keyword>
<comment type="catalytic activity">
    <reaction evidence="8">
        <text>uridine + ATP = UMP + ADP + H(+)</text>
        <dbReference type="Rhea" id="RHEA:16825"/>
        <dbReference type="ChEBI" id="CHEBI:15378"/>
        <dbReference type="ChEBI" id="CHEBI:16704"/>
        <dbReference type="ChEBI" id="CHEBI:30616"/>
        <dbReference type="ChEBI" id="CHEBI:57865"/>
        <dbReference type="ChEBI" id="CHEBI:456216"/>
        <dbReference type="EC" id="2.7.1.48"/>
    </reaction>
</comment>
<name>A0A0R3W8S8_TAEAS</name>
<evidence type="ECO:0000313" key="12">
    <source>
        <dbReference type="WBParaSite" id="TASK_0000679201-mRNA-1"/>
    </source>
</evidence>
<sequence>MGLSSAPKPLLIGVSGGAASGKNETCAKIIQELNKKARGKRSIVLSLYSFYHDLSEEDIKLAECGKLDLDHPNAFDFDALADVLRKIIRGESVVLNSYDPEAFSNSPQKIEIPADIDVVIVEGILTFYQKEIRDMFHLKIFVQADADTRLSRKVIRDVVERKRNLNAVLENYFNFVKPAFEQFCLPTKKYADVILPRAPENQIAADLIIEHLLQSISSSAASHPSSPVGNFPNIRLRNQSESGIASTSIRPH</sequence>
<dbReference type="Pfam" id="PF00485">
    <property type="entry name" value="PRK"/>
    <property type="match status" value="1"/>
</dbReference>
<comment type="similarity">
    <text evidence="2">Belongs to the uridine kinase family.</text>
</comment>
<dbReference type="GO" id="GO:0005524">
    <property type="term" value="F:ATP binding"/>
    <property type="evidence" value="ECO:0007669"/>
    <property type="project" value="InterPro"/>
</dbReference>
<evidence type="ECO:0000256" key="7">
    <source>
        <dbReference type="ARBA" id="ARBA00047436"/>
    </source>
</evidence>
<evidence type="ECO:0000256" key="1">
    <source>
        <dbReference type="ARBA" id="ARBA00004690"/>
    </source>
</evidence>
<dbReference type="InterPro" id="IPR000764">
    <property type="entry name" value="Uridine_kinase-like"/>
</dbReference>
<dbReference type="PANTHER" id="PTHR10285">
    <property type="entry name" value="URIDINE KINASE"/>
    <property type="match status" value="1"/>
</dbReference>
<evidence type="ECO:0000256" key="5">
    <source>
        <dbReference type="ARBA" id="ARBA00022741"/>
    </source>
</evidence>
<dbReference type="Proteomes" id="UP000282613">
    <property type="component" value="Unassembled WGS sequence"/>
</dbReference>
<dbReference type="GO" id="GO:0044211">
    <property type="term" value="P:CTP salvage"/>
    <property type="evidence" value="ECO:0007669"/>
    <property type="project" value="UniProtKB-UniPathway"/>
</dbReference>
<dbReference type="GO" id="GO:0044206">
    <property type="term" value="P:UMP salvage"/>
    <property type="evidence" value="ECO:0007669"/>
    <property type="project" value="UniProtKB-UniPathway"/>
</dbReference>
<keyword evidence="6" id="KW-0418">Kinase</keyword>
<dbReference type="Gene3D" id="3.40.50.300">
    <property type="entry name" value="P-loop containing nucleotide triphosphate hydrolases"/>
    <property type="match status" value="1"/>
</dbReference>
<keyword evidence="4" id="KW-0808">Transferase</keyword>
<dbReference type="WBParaSite" id="TASK_0000679201-mRNA-1">
    <property type="protein sequence ID" value="TASK_0000679201-mRNA-1"/>
    <property type="gene ID" value="TASK_0000679201"/>
</dbReference>
<comment type="catalytic activity">
    <reaction evidence="7">
        <text>cytidine + ATP = CMP + ADP + H(+)</text>
        <dbReference type="Rhea" id="RHEA:24674"/>
        <dbReference type="ChEBI" id="CHEBI:15378"/>
        <dbReference type="ChEBI" id="CHEBI:17562"/>
        <dbReference type="ChEBI" id="CHEBI:30616"/>
        <dbReference type="ChEBI" id="CHEBI:60377"/>
        <dbReference type="ChEBI" id="CHEBI:456216"/>
        <dbReference type="EC" id="2.7.1.48"/>
    </reaction>
</comment>
<reference evidence="10 11" key="2">
    <citation type="submission" date="2018-11" db="EMBL/GenBank/DDBJ databases">
        <authorList>
            <consortium name="Pathogen Informatics"/>
        </authorList>
    </citation>
    <scope>NUCLEOTIDE SEQUENCE [LARGE SCALE GENOMIC DNA]</scope>
</reference>
<evidence type="ECO:0000313" key="10">
    <source>
        <dbReference type="EMBL" id="VDK37337.1"/>
    </source>
</evidence>
<evidence type="ECO:0000256" key="2">
    <source>
        <dbReference type="ARBA" id="ARBA00005408"/>
    </source>
</evidence>
<evidence type="ECO:0000256" key="3">
    <source>
        <dbReference type="ARBA" id="ARBA00012137"/>
    </source>
</evidence>
<feature type="domain" description="Phosphoribulokinase/uridine kinase" evidence="9">
    <location>
        <begin position="11"/>
        <end position="204"/>
    </location>
</feature>
<dbReference type="CDD" id="cd02023">
    <property type="entry name" value="UMPK"/>
    <property type="match status" value="1"/>
</dbReference>
<dbReference type="OrthoDB" id="10257085at2759"/>
<evidence type="ECO:0000313" key="11">
    <source>
        <dbReference type="Proteomes" id="UP000282613"/>
    </source>
</evidence>
<dbReference type="UniPathway" id="UPA00579">
    <property type="reaction ID" value="UER00640"/>
</dbReference>